<evidence type="ECO:0000313" key="6">
    <source>
        <dbReference type="Proteomes" id="UP000318422"/>
    </source>
</evidence>
<feature type="domain" description="Periplasmic binding protein/LacI sugar binding" evidence="4">
    <location>
        <begin position="71"/>
        <end position="347"/>
    </location>
</feature>
<dbReference type="NCBIfam" id="TIGR02955">
    <property type="entry name" value="TMAO_TorT"/>
    <property type="match status" value="1"/>
</dbReference>
<organism evidence="5 6">
    <name type="scientific">Zoogloea ramigera</name>
    <dbReference type="NCBI Taxonomy" id="350"/>
    <lineage>
        <taxon>Bacteria</taxon>
        <taxon>Pseudomonadati</taxon>
        <taxon>Pseudomonadota</taxon>
        <taxon>Betaproteobacteria</taxon>
        <taxon>Rhodocyclales</taxon>
        <taxon>Zoogloeaceae</taxon>
        <taxon>Zoogloea</taxon>
    </lineage>
</organism>
<evidence type="ECO:0000313" key="5">
    <source>
        <dbReference type="EMBL" id="GEC96137.1"/>
    </source>
</evidence>
<dbReference type="GO" id="GO:0030313">
    <property type="term" value="C:cell envelope"/>
    <property type="evidence" value="ECO:0007669"/>
    <property type="project" value="UniProtKB-SubCell"/>
</dbReference>
<dbReference type="Gene3D" id="3.40.50.2300">
    <property type="match status" value="2"/>
</dbReference>
<keyword evidence="6" id="KW-1185">Reference proteome</keyword>
<dbReference type="Pfam" id="PF00532">
    <property type="entry name" value="Peripla_BP_1"/>
    <property type="match status" value="1"/>
</dbReference>
<dbReference type="Proteomes" id="UP000318422">
    <property type="component" value="Unassembled WGS sequence"/>
</dbReference>
<dbReference type="InterPro" id="IPR014301">
    <property type="entry name" value="TMAO_TorT"/>
</dbReference>
<evidence type="ECO:0000259" key="4">
    <source>
        <dbReference type="Pfam" id="PF00532"/>
    </source>
</evidence>
<name>A0A4Y4CYM6_ZOORA</name>
<evidence type="ECO:0000256" key="2">
    <source>
        <dbReference type="ARBA" id="ARBA00007639"/>
    </source>
</evidence>
<sequence>MLPSCSSSRLPICLASWWLSTRGSWSTSALMLSTLAPLARAAEVLRWEPPFSYASPATRQPYAPPAKARRAWKLCVVVPHLKDAYWLAVNYGMIDEARRLGVHMQVLEAGGYPNLERQRSLLQACAEAADMDAMILGTVSFDGLSDLLRDVSRKKPVLATVNDIADAGLAAKVGVSWYDMGRQVGEYLAGLPHPGQARVPIAWFPGPRDAGWVPFVDKGFRDAIRDSPIAIVSTGWGDTDKTVQRDLVQEALDAHPEVRYLVGNAMMAEAAVGVLRGRQPEGGPGGRAGDIGVLSTYFTPGVYRGIVRGKIMAAPTDSPVLQGRLSVDQAVELLEGRRYARHMGPVIRLVDRRSLPHLDLDESMPPPTFTPQFRYPPR</sequence>
<dbReference type="PANTHER" id="PTHR46847:SF1">
    <property type="entry name" value="D-ALLOSE-BINDING PERIPLASMIC PROTEIN-RELATED"/>
    <property type="match status" value="1"/>
</dbReference>
<proteinExistence type="inferred from homology"/>
<keyword evidence="3" id="KW-0732">Signal</keyword>
<dbReference type="NCBIfam" id="NF008185">
    <property type="entry name" value="PRK10936.1"/>
    <property type="match status" value="1"/>
</dbReference>
<dbReference type="EMBL" id="BJNV01000036">
    <property type="protein sequence ID" value="GEC96137.1"/>
    <property type="molecule type" value="Genomic_DNA"/>
</dbReference>
<gene>
    <name evidence="5" type="ORF">ZRA01_22100</name>
</gene>
<dbReference type="InterPro" id="IPR001761">
    <property type="entry name" value="Peripla_BP/Lac1_sug-bd_dom"/>
</dbReference>
<reference evidence="5 6" key="1">
    <citation type="submission" date="2019-06" db="EMBL/GenBank/DDBJ databases">
        <title>Whole genome shotgun sequence of Zoogloea ramigera NBRC 15342.</title>
        <authorList>
            <person name="Hosoyama A."/>
            <person name="Uohara A."/>
            <person name="Ohji S."/>
            <person name="Ichikawa N."/>
        </authorList>
    </citation>
    <scope>NUCLEOTIDE SEQUENCE [LARGE SCALE GENOMIC DNA]</scope>
    <source>
        <strain evidence="5 6">NBRC 15342</strain>
    </source>
</reference>
<dbReference type="SUPFAM" id="SSF53822">
    <property type="entry name" value="Periplasmic binding protein-like I"/>
    <property type="match status" value="1"/>
</dbReference>
<accession>A0A4Y4CYM6</accession>
<comment type="subcellular location">
    <subcellularLocation>
        <location evidence="1">Cell envelope</location>
    </subcellularLocation>
</comment>
<protein>
    <submittedName>
        <fullName evidence="5">TMAO reductase system periplasmic protein TorT</fullName>
    </submittedName>
</protein>
<comment type="similarity">
    <text evidence="2">Belongs to the bacterial solute-binding protein 2 family.</text>
</comment>
<dbReference type="AlphaFoldDB" id="A0A4Y4CYM6"/>
<evidence type="ECO:0000256" key="1">
    <source>
        <dbReference type="ARBA" id="ARBA00004196"/>
    </source>
</evidence>
<dbReference type="CDD" id="cd06306">
    <property type="entry name" value="PBP1_TorT-like"/>
    <property type="match status" value="1"/>
</dbReference>
<evidence type="ECO:0000256" key="3">
    <source>
        <dbReference type="ARBA" id="ARBA00022729"/>
    </source>
</evidence>
<dbReference type="InterPro" id="IPR028082">
    <property type="entry name" value="Peripla_BP_I"/>
</dbReference>
<dbReference type="PANTHER" id="PTHR46847">
    <property type="entry name" value="D-ALLOSE-BINDING PERIPLASMIC PROTEIN-RELATED"/>
    <property type="match status" value="1"/>
</dbReference>
<comment type="caution">
    <text evidence="5">The sequence shown here is derived from an EMBL/GenBank/DDBJ whole genome shotgun (WGS) entry which is preliminary data.</text>
</comment>